<dbReference type="OrthoDB" id="369729at2"/>
<comment type="caution">
    <text evidence="2">The sequence shown here is derived from an EMBL/GenBank/DDBJ whole genome shotgun (WGS) entry which is preliminary data.</text>
</comment>
<dbReference type="RefSeq" id="WP_108311271.1">
    <property type="nucleotide sequence ID" value="NZ_NESN01000001.1"/>
</dbReference>
<organism evidence="2 3">
    <name type="scientific">Limnohabitans parvus II-B4</name>
    <dbReference type="NCBI Taxonomy" id="1293052"/>
    <lineage>
        <taxon>Bacteria</taxon>
        <taxon>Pseudomonadati</taxon>
        <taxon>Pseudomonadota</taxon>
        <taxon>Betaproteobacteria</taxon>
        <taxon>Burkholderiales</taxon>
        <taxon>Comamonadaceae</taxon>
        <taxon>Limnohabitans</taxon>
    </lineage>
</organism>
<evidence type="ECO:0000259" key="1">
    <source>
        <dbReference type="PROSITE" id="PS51782"/>
    </source>
</evidence>
<gene>
    <name evidence="2" type="ORF">B9Z37_01435</name>
</gene>
<dbReference type="InterPro" id="IPR018392">
    <property type="entry name" value="LysM"/>
</dbReference>
<name>A0A315EEN5_9BURK</name>
<dbReference type="PANTHER" id="PTHR38731">
    <property type="entry name" value="LIPL45-RELATED LIPOPROTEIN-RELATED"/>
    <property type="match status" value="1"/>
</dbReference>
<proteinExistence type="predicted"/>
<protein>
    <recommendedName>
        <fullName evidence="1">LysM domain-containing protein</fullName>
    </recommendedName>
</protein>
<dbReference type="PROSITE" id="PS51782">
    <property type="entry name" value="LYSM"/>
    <property type="match status" value="1"/>
</dbReference>
<dbReference type="Gene3D" id="3.10.350.10">
    <property type="entry name" value="LysM domain"/>
    <property type="match status" value="1"/>
</dbReference>
<evidence type="ECO:0000313" key="3">
    <source>
        <dbReference type="Proteomes" id="UP000250790"/>
    </source>
</evidence>
<feature type="domain" description="LysM" evidence="1">
    <location>
        <begin position="41"/>
        <end position="88"/>
    </location>
</feature>
<accession>A0A315EEN5</accession>
<dbReference type="Pfam" id="PF04773">
    <property type="entry name" value="FecR"/>
    <property type="match status" value="1"/>
</dbReference>
<dbReference type="PANTHER" id="PTHR38731:SF1">
    <property type="entry name" value="FECR PROTEIN DOMAIN-CONTAINING PROTEIN"/>
    <property type="match status" value="1"/>
</dbReference>
<keyword evidence="3" id="KW-1185">Reference proteome</keyword>
<dbReference type="EMBL" id="NESN01000001">
    <property type="protein sequence ID" value="PUE55268.1"/>
    <property type="molecule type" value="Genomic_DNA"/>
</dbReference>
<evidence type="ECO:0000313" key="2">
    <source>
        <dbReference type="EMBL" id="PUE55268.1"/>
    </source>
</evidence>
<dbReference type="InterPro" id="IPR036779">
    <property type="entry name" value="LysM_dom_sf"/>
</dbReference>
<reference evidence="2 3" key="1">
    <citation type="submission" date="2017-04" db="EMBL/GenBank/DDBJ databases">
        <title>Unexpected and diverse lifestyles within the genus Limnohabitans.</title>
        <authorList>
            <person name="Kasalicky V."/>
            <person name="Mehrshad M."/>
            <person name="Andrei S.-A."/>
            <person name="Salcher M."/>
            <person name="Kratochvilova H."/>
            <person name="Simek K."/>
            <person name="Ghai R."/>
        </authorList>
    </citation>
    <scope>NUCLEOTIDE SEQUENCE [LARGE SCALE GENOMIC DNA]</scope>
    <source>
        <strain evidence="2 3">II-B4</strain>
    </source>
</reference>
<dbReference type="InterPro" id="IPR006860">
    <property type="entry name" value="FecR"/>
</dbReference>
<dbReference type="AlphaFoldDB" id="A0A315EEN5"/>
<dbReference type="Proteomes" id="UP000250790">
    <property type="component" value="Unassembled WGS sequence"/>
</dbReference>
<sequence length="446" mass="48455">MTKSIQAHPLTAWRGVALAVALCWGVGPKVFAQAMPDADHLIYQMQLGDTLLGLVGRHLQGPDALKLLIQANKFANVNRISVGQKILIPRNLLKHTPSTATVTRLNCKTVIQIDGSGSAPIKTGTVLSEGAVLRIPAGCQFALTLEDESTLRLMSGAVIQLKTLRRNAFESSPEVKVELLDGRMEIDVPRKRLSNDAPFQVLTPTSVAGVRGTEFRVGFDAKQRTSQVEVKVGAVGARGGQEKSEKRAETGHGVAVMGNGQSLDVEKLLPPPRYTSVEAQAGGKDWLLKFEALPQAERFMLVTADDANFSALVSEARPTQPQVLAPDLGTKPVFYQWASVSATGLMGQSTDYAVCRGYKRLEQWRCNVPFNMTGLINPHLLFQKVEQQGQVFELLNGPVQSADNNLLVFRGLPSGVYRWRIQHEVSATMKAGINGQFELVAIPGTD</sequence>
<dbReference type="Gene3D" id="2.60.120.1440">
    <property type="match status" value="1"/>
</dbReference>